<sequence length="120" mass="13927">MVRIQKWNWKSSWNNILIKSGYTELNSLNLHQNYLTTICSFFLFSSVYFLQQKSFSGIINGVGQPVSFPILCNDIFKTISLDEHHLLTEESYAITTQEGCIFIHCSTEKISLQNPWYIIP</sequence>
<proteinExistence type="predicted"/>
<dbReference type="EMBL" id="CM009304">
    <property type="protein sequence ID" value="PNT00974.1"/>
    <property type="molecule type" value="Genomic_DNA"/>
</dbReference>
<protein>
    <submittedName>
        <fullName evidence="1">Uncharacterized protein</fullName>
    </submittedName>
</protein>
<accession>A0A2K1XJL9</accession>
<name>A0A2K1XJL9_POPTR</name>
<dbReference type="AlphaFoldDB" id="A0A2K1XJL9"/>
<organism evidence="1 2">
    <name type="scientific">Populus trichocarpa</name>
    <name type="common">Western balsam poplar</name>
    <name type="synonym">Populus balsamifera subsp. trichocarpa</name>
    <dbReference type="NCBI Taxonomy" id="3694"/>
    <lineage>
        <taxon>Eukaryota</taxon>
        <taxon>Viridiplantae</taxon>
        <taxon>Streptophyta</taxon>
        <taxon>Embryophyta</taxon>
        <taxon>Tracheophyta</taxon>
        <taxon>Spermatophyta</taxon>
        <taxon>Magnoliopsida</taxon>
        <taxon>eudicotyledons</taxon>
        <taxon>Gunneridae</taxon>
        <taxon>Pentapetalae</taxon>
        <taxon>rosids</taxon>
        <taxon>fabids</taxon>
        <taxon>Malpighiales</taxon>
        <taxon>Salicaceae</taxon>
        <taxon>Saliceae</taxon>
        <taxon>Populus</taxon>
    </lineage>
</organism>
<dbReference type="InParanoid" id="A0A2K1XJL9"/>
<gene>
    <name evidence="1" type="ORF">POPTR_015G076900</name>
</gene>
<reference evidence="1 2" key="1">
    <citation type="journal article" date="2006" name="Science">
        <title>The genome of black cottonwood, Populus trichocarpa (Torr. &amp; Gray).</title>
        <authorList>
            <person name="Tuskan G.A."/>
            <person name="Difazio S."/>
            <person name="Jansson S."/>
            <person name="Bohlmann J."/>
            <person name="Grigoriev I."/>
            <person name="Hellsten U."/>
            <person name="Putnam N."/>
            <person name="Ralph S."/>
            <person name="Rombauts S."/>
            <person name="Salamov A."/>
            <person name="Schein J."/>
            <person name="Sterck L."/>
            <person name="Aerts A."/>
            <person name="Bhalerao R.R."/>
            <person name="Bhalerao R.P."/>
            <person name="Blaudez D."/>
            <person name="Boerjan W."/>
            <person name="Brun A."/>
            <person name="Brunner A."/>
            <person name="Busov V."/>
            <person name="Campbell M."/>
            <person name="Carlson J."/>
            <person name="Chalot M."/>
            <person name="Chapman J."/>
            <person name="Chen G.L."/>
            <person name="Cooper D."/>
            <person name="Coutinho P.M."/>
            <person name="Couturier J."/>
            <person name="Covert S."/>
            <person name="Cronk Q."/>
            <person name="Cunningham R."/>
            <person name="Davis J."/>
            <person name="Degroeve S."/>
            <person name="Dejardin A."/>
            <person name="Depamphilis C."/>
            <person name="Detter J."/>
            <person name="Dirks B."/>
            <person name="Dubchak I."/>
            <person name="Duplessis S."/>
            <person name="Ehlting J."/>
            <person name="Ellis B."/>
            <person name="Gendler K."/>
            <person name="Goodstein D."/>
            <person name="Gribskov M."/>
            <person name="Grimwood J."/>
            <person name="Groover A."/>
            <person name="Gunter L."/>
            <person name="Hamberger B."/>
            <person name="Heinze B."/>
            <person name="Helariutta Y."/>
            <person name="Henrissat B."/>
            <person name="Holligan D."/>
            <person name="Holt R."/>
            <person name="Huang W."/>
            <person name="Islam-Faridi N."/>
            <person name="Jones S."/>
            <person name="Jones-Rhoades M."/>
            <person name="Jorgensen R."/>
            <person name="Joshi C."/>
            <person name="Kangasjarvi J."/>
            <person name="Karlsson J."/>
            <person name="Kelleher C."/>
            <person name="Kirkpatrick R."/>
            <person name="Kirst M."/>
            <person name="Kohler A."/>
            <person name="Kalluri U."/>
            <person name="Larimer F."/>
            <person name="Leebens-Mack J."/>
            <person name="Leple J.C."/>
            <person name="Locascio P."/>
            <person name="Lou Y."/>
            <person name="Lucas S."/>
            <person name="Martin F."/>
            <person name="Montanini B."/>
            <person name="Napoli C."/>
            <person name="Nelson D.R."/>
            <person name="Nelson C."/>
            <person name="Nieminen K."/>
            <person name="Nilsson O."/>
            <person name="Pereda V."/>
            <person name="Peter G."/>
            <person name="Philippe R."/>
            <person name="Pilate G."/>
            <person name="Poliakov A."/>
            <person name="Razumovskaya J."/>
            <person name="Richardson P."/>
            <person name="Rinaldi C."/>
            <person name="Ritland K."/>
            <person name="Rouze P."/>
            <person name="Ryaboy D."/>
            <person name="Schmutz J."/>
            <person name="Schrader J."/>
            <person name="Segerman B."/>
            <person name="Shin H."/>
            <person name="Siddiqui A."/>
            <person name="Sterky F."/>
            <person name="Terry A."/>
            <person name="Tsai C.J."/>
            <person name="Uberbacher E."/>
            <person name="Unneberg P."/>
            <person name="Vahala J."/>
            <person name="Wall K."/>
            <person name="Wessler S."/>
            <person name="Yang G."/>
            <person name="Yin T."/>
            <person name="Douglas C."/>
            <person name="Marra M."/>
            <person name="Sandberg G."/>
            <person name="Van de Peer Y."/>
            <person name="Rokhsar D."/>
        </authorList>
    </citation>
    <scope>NUCLEOTIDE SEQUENCE [LARGE SCALE GENOMIC DNA]</scope>
    <source>
        <strain evidence="2">cv. Nisqually</strain>
    </source>
</reference>
<keyword evidence="2" id="KW-1185">Reference proteome</keyword>
<evidence type="ECO:0000313" key="2">
    <source>
        <dbReference type="Proteomes" id="UP000006729"/>
    </source>
</evidence>
<evidence type="ECO:0000313" key="1">
    <source>
        <dbReference type="EMBL" id="PNT00974.1"/>
    </source>
</evidence>
<dbReference type="Proteomes" id="UP000006729">
    <property type="component" value="Chromosome 15"/>
</dbReference>